<evidence type="ECO:0000313" key="4">
    <source>
        <dbReference type="Proteomes" id="UP000641646"/>
    </source>
</evidence>
<dbReference type="GO" id="GO:0009103">
    <property type="term" value="P:lipopolysaccharide biosynthetic process"/>
    <property type="evidence" value="ECO:0007669"/>
    <property type="project" value="TreeGrafter"/>
</dbReference>
<dbReference type="CDD" id="cd03801">
    <property type="entry name" value="GT4_PimA-like"/>
    <property type="match status" value="1"/>
</dbReference>
<dbReference type="Pfam" id="PF00534">
    <property type="entry name" value="Glycos_transf_1"/>
    <property type="match status" value="1"/>
</dbReference>
<keyword evidence="4" id="KW-1185">Reference proteome</keyword>
<proteinExistence type="predicted"/>
<dbReference type="Proteomes" id="UP000641646">
    <property type="component" value="Unassembled WGS sequence"/>
</dbReference>
<protein>
    <submittedName>
        <fullName evidence="3">Glycosyltransferase family 4 protein</fullName>
    </submittedName>
</protein>
<comment type="caution">
    <text evidence="3">The sequence shown here is derived from an EMBL/GenBank/DDBJ whole genome shotgun (WGS) entry which is preliminary data.</text>
</comment>
<feature type="domain" description="Glycosyl transferase family 1" evidence="2">
    <location>
        <begin position="241"/>
        <end position="393"/>
    </location>
</feature>
<reference evidence="3" key="2">
    <citation type="submission" date="2020-08" db="EMBL/GenBank/DDBJ databases">
        <authorList>
            <person name="Chen M."/>
            <person name="Teng W."/>
            <person name="Zhao L."/>
            <person name="Hu C."/>
            <person name="Zhou Y."/>
            <person name="Han B."/>
            <person name="Song L."/>
            <person name="Shu W."/>
        </authorList>
    </citation>
    <scope>NUCLEOTIDE SEQUENCE</scope>
    <source>
        <strain evidence="3">FACHB-1375</strain>
    </source>
</reference>
<dbReference type="GO" id="GO:0016757">
    <property type="term" value="F:glycosyltransferase activity"/>
    <property type="evidence" value="ECO:0007669"/>
    <property type="project" value="InterPro"/>
</dbReference>
<accession>A0A926VC18</accession>
<dbReference type="EMBL" id="JACJPW010000002">
    <property type="protein sequence ID" value="MBD2179804.1"/>
    <property type="molecule type" value="Genomic_DNA"/>
</dbReference>
<evidence type="ECO:0000259" key="2">
    <source>
        <dbReference type="Pfam" id="PF00534"/>
    </source>
</evidence>
<dbReference type="AlphaFoldDB" id="A0A926VC18"/>
<organism evidence="3 4">
    <name type="scientific">Aerosakkonema funiforme FACHB-1375</name>
    <dbReference type="NCBI Taxonomy" id="2949571"/>
    <lineage>
        <taxon>Bacteria</taxon>
        <taxon>Bacillati</taxon>
        <taxon>Cyanobacteriota</taxon>
        <taxon>Cyanophyceae</taxon>
        <taxon>Oscillatoriophycideae</taxon>
        <taxon>Aerosakkonematales</taxon>
        <taxon>Aerosakkonemataceae</taxon>
        <taxon>Aerosakkonema</taxon>
    </lineage>
</organism>
<name>A0A926VC18_9CYAN</name>
<dbReference type="SUPFAM" id="SSF53756">
    <property type="entry name" value="UDP-Glycosyltransferase/glycogen phosphorylase"/>
    <property type="match status" value="1"/>
</dbReference>
<reference evidence="3" key="1">
    <citation type="journal article" date="2015" name="ISME J.">
        <title>Draft Genome Sequence of Streptomyces incarnatus NRRL8089, which Produces the Nucleoside Antibiotic Sinefungin.</title>
        <authorList>
            <person name="Oshima K."/>
            <person name="Hattori M."/>
            <person name="Shimizu H."/>
            <person name="Fukuda K."/>
            <person name="Nemoto M."/>
            <person name="Inagaki K."/>
            <person name="Tamura T."/>
        </authorList>
    </citation>
    <scope>NUCLEOTIDE SEQUENCE</scope>
    <source>
        <strain evidence="3">FACHB-1375</strain>
    </source>
</reference>
<dbReference type="PANTHER" id="PTHR46401">
    <property type="entry name" value="GLYCOSYLTRANSFERASE WBBK-RELATED"/>
    <property type="match status" value="1"/>
</dbReference>
<dbReference type="InterPro" id="IPR001296">
    <property type="entry name" value="Glyco_trans_1"/>
</dbReference>
<gene>
    <name evidence="3" type="ORF">H6G03_01540</name>
</gene>
<evidence type="ECO:0000256" key="1">
    <source>
        <dbReference type="ARBA" id="ARBA00022679"/>
    </source>
</evidence>
<sequence>MPKLRISLIHPIGNPNSREAALALWEADLLDEIITTIAYNPKGWVSRYLNLLPKTIKNRVADELGRRTWMAPKGVWMRPHPWQEAMRIALVRTKLNDRLGFSLQETVDWIYASIDRHVAENHLDNLDAVYAYEDGAATTFQVAKQRGILCLYDLPILFYRKSRDIQTEEAQRFPEFTSALQAAREPAWKIERKEQEIQLADRIFVASSFVQNSLVEAGVNPEKINVIPFGAPIDYFYPKPKTDKLFRALFVGRIGPRKGVHYLLQAWQELKLPESELLLVGINEFPDNYLAQYRNQIRYIPSVPHASLNDYYSSADVLVLPTLVEGLPLVVLEAMACGIPVITTPNAGVSDIIADGIEGFIVPVRDVESLKEKLEWCYSHTLELAEMGRRARHQAEQLTWTRYRQQLASRVKEVLSPGDSGGS</sequence>
<dbReference type="Gene3D" id="3.40.50.2000">
    <property type="entry name" value="Glycogen Phosphorylase B"/>
    <property type="match status" value="2"/>
</dbReference>
<dbReference type="PANTHER" id="PTHR46401:SF2">
    <property type="entry name" value="GLYCOSYLTRANSFERASE WBBK-RELATED"/>
    <property type="match status" value="1"/>
</dbReference>
<evidence type="ECO:0000313" key="3">
    <source>
        <dbReference type="EMBL" id="MBD2179804.1"/>
    </source>
</evidence>
<dbReference type="RefSeq" id="WP_190461361.1">
    <property type="nucleotide sequence ID" value="NZ_JACJPW010000002.1"/>
</dbReference>
<keyword evidence="1" id="KW-0808">Transferase</keyword>